<dbReference type="InterPro" id="IPR004839">
    <property type="entry name" value="Aminotransferase_I/II_large"/>
</dbReference>
<dbReference type="PANTHER" id="PTHR46383:SF1">
    <property type="entry name" value="ASPARTATE AMINOTRANSFERASE"/>
    <property type="match status" value="1"/>
</dbReference>
<evidence type="ECO:0000256" key="4">
    <source>
        <dbReference type="ARBA" id="ARBA00022679"/>
    </source>
</evidence>
<evidence type="ECO:0000313" key="8">
    <source>
        <dbReference type="Proteomes" id="UP000501926"/>
    </source>
</evidence>
<protein>
    <submittedName>
        <fullName evidence="7">Putative aspartate transaminase</fullName>
        <ecNumber evidence="7">2.6.1.1</ecNumber>
    </submittedName>
</protein>
<dbReference type="InterPro" id="IPR015424">
    <property type="entry name" value="PyrdxlP-dep_Trfase"/>
</dbReference>
<dbReference type="RefSeq" id="WP_164995617.1">
    <property type="nucleotide sequence ID" value="NZ_CP049055.1"/>
</dbReference>
<keyword evidence="5" id="KW-0663">Pyridoxal phosphate</keyword>
<dbReference type="GO" id="GO:0004069">
    <property type="term" value="F:L-aspartate:2-oxoglutarate aminotransferase activity"/>
    <property type="evidence" value="ECO:0007669"/>
    <property type="project" value="UniProtKB-EC"/>
</dbReference>
<keyword evidence="4 7" id="KW-0808">Transferase</keyword>
<feature type="domain" description="Aminotransferase class I/classII large" evidence="6">
    <location>
        <begin position="69"/>
        <end position="382"/>
    </location>
</feature>
<proteinExistence type="inferred from homology"/>
<dbReference type="EMBL" id="CP049055">
    <property type="protein sequence ID" value="QII14143.1"/>
    <property type="molecule type" value="Genomic_DNA"/>
</dbReference>
<comment type="cofactor">
    <cofactor evidence="1">
        <name>pyridoxal 5'-phosphate</name>
        <dbReference type="ChEBI" id="CHEBI:597326"/>
    </cofactor>
</comment>
<keyword evidence="3 7" id="KW-0032">Aminotransferase</keyword>
<evidence type="ECO:0000313" key="7">
    <source>
        <dbReference type="EMBL" id="QII14143.1"/>
    </source>
</evidence>
<gene>
    <name evidence="7" type="ORF">KsCSTR_47660</name>
</gene>
<accession>A0A6G7GXV2</accession>
<dbReference type="SUPFAM" id="SSF53383">
    <property type="entry name" value="PLP-dependent transferases"/>
    <property type="match status" value="1"/>
</dbReference>
<evidence type="ECO:0000256" key="5">
    <source>
        <dbReference type="ARBA" id="ARBA00022898"/>
    </source>
</evidence>
<evidence type="ECO:0000259" key="6">
    <source>
        <dbReference type="Pfam" id="PF00155"/>
    </source>
</evidence>
<sequence length="399" mass="45407">MEKNIRDMKFSRRGEALIGQEMFHLLDRAKKLESEGKQVCHLELGEPKRYPPGRVINRTIISLLNCEVGYTSSSGLPRLRQKLAAYFSENFNNQIKFENIVISPANMLISQILDIICETKDKVALFTPAFPTYIVSCEYIGVTIHQVPLSIDNGFQLTKDSIDKAFSAKPKIIFVNSGNNPTGAVYDEELLKYIVEQAVKCDCWVLSDETYSMLDYNKEYFSLTNLNYEKLIVISSFSKIFCVPGYRIGYAIADPRVVKKIALSSSTLYSCLPVFTQEGILEGIPIIKEFTNDRKKYYKKLSNECLKILEKSDYLVCVKPESAFYLFIDIRKLKVDDKIFCSRILEEYGTAVTPGTSFGYKGFIRASICGEIKEVKKGLRQIVLFANSLGKENLRNRNL</sequence>
<dbReference type="Pfam" id="PF00155">
    <property type="entry name" value="Aminotran_1_2"/>
    <property type="match status" value="1"/>
</dbReference>
<dbReference type="AlphaFoldDB" id="A0A6G7GXV2"/>
<dbReference type="InterPro" id="IPR015421">
    <property type="entry name" value="PyrdxlP-dep_Trfase_major"/>
</dbReference>
<dbReference type="Proteomes" id="UP000501926">
    <property type="component" value="Chromosome"/>
</dbReference>
<comment type="similarity">
    <text evidence="2">Belongs to the class-I pyridoxal-phosphate-dependent aminotransferase family.</text>
</comment>
<dbReference type="EC" id="2.6.1.1" evidence="7"/>
<organism evidence="7 8">
    <name type="scientific">Kuenenia stuttgartiensis</name>
    <dbReference type="NCBI Taxonomy" id="174633"/>
    <lineage>
        <taxon>Bacteria</taxon>
        <taxon>Pseudomonadati</taxon>
        <taxon>Planctomycetota</taxon>
        <taxon>Candidatus Brocadiia</taxon>
        <taxon>Candidatus Brocadiales</taxon>
        <taxon>Candidatus Brocadiaceae</taxon>
        <taxon>Candidatus Kuenenia</taxon>
    </lineage>
</organism>
<dbReference type="CDD" id="cd00609">
    <property type="entry name" value="AAT_like"/>
    <property type="match status" value="1"/>
</dbReference>
<evidence type="ECO:0000256" key="2">
    <source>
        <dbReference type="ARBA" id="ARBA00007441"/>
    </source>
</evidence>
<dbReference type="GO" id="GO:0030170">
    <property type="term" value="F:pyridoxal phosphate binding"/>
    <property type="evidence" value="ECO:0007669"/>
    <property type="project" value="InterPro"/>
</dbReference>
<dbReference type="GO" id="GO:0006520">
    <property type="term" value="P:amino acid metabolic process"/>
    <property type="evidence" value="ECO:0007669"/>
    <property type="project" value="InterPro"/>
</dbReference>
<dbReference type="Gene3D" id="3.40.640.10">
    <property type="entry name" value="Type I PLP-dependent aspartate aminotransferase-like (Major domain)"/>
    <property type="match status" value="1"/>
</dbReference>
<dbReference type="PANTHER" id="PTHR46383">
    <property type="entry name" value="ASPARTATE AMINOTRANSFERASE"/>
    <property type="match status" value="1"/>
</dbReference>
<name>A0A6G7GXV2_KUEST</name>
<dbReference type="InterPro" id="IPR050596">
    <property type="entry name" value="AspAT/PAT-like"/>
</dbReference>
<evidence type="ECO:0000256" key="1">
    <source>
        <dbReference type="ARBA" id="ARBA00001933"/>
    </source>
</evidence>
<reference evidence="7 8" key="1">
    <citation type="submission" date="2020-02" db="EMBL/GenBank/DDBJ databases">
        <title>Newly sequenced genome of strain CSTR1 showed variability in Candidatus Kuenenia stuttgartiensis genomes.</title>
        <authorList>
            <person name="Ding C."/>
            <person name="Adrian L."/>
        </authorList>
    </citation>
    <scope>NUCLEOTIDE SEQUENCE [LARGE SCALE GENOMIC DNA]</scope>
    <source>
        <strain evidence="7 8">CSTR1</strain>
    </source>
</reference>
<evidence type="ECO:0000256" key="3">
    <source>
        <dbReference type="ARBA" id="ARBA00022576"/>
    </source>
</evidence>